<dbReference type="EMBL" id="BGPR01000215">
    <property type="protein sequence ID" value="GBM05411.1"/>
    <property type="molecule type" value="Genomic_DNA"/>
</dbReference>
<evidence type="ECO:0000313" key="1">
    <source>
        <dbReference type="EMBL" id="GBM05411.1"/>
    </source>
</evidence>
<proteinExistence type="predicted"/>
<protein>
    <submittedName>
        <fullName evidence="1">Uncharacterized protein</fullName>
    </submittedName>
</protein>
<accession>A0A4Y2CLX2</accession>
<name>A0A4Y2CLX2_ARAVE</name>
<sequence>MHETYERSGWDHVSGAGKNDSTLILGVGNKENILYIQDLQKAVLGRSVFIITEEQKQSSIRKQTRRNAVLAPGTELLAKQGQYALVLLYFEIVDAK</sequence>
<organism evidence="1 2">
    <name type="scientific">Araneus ventricosus</name>
    <name type="common">Orbweaver spider</name>
    <name type="synonym">Epeira ventricosa</name>
    <dbReference type="NCBI Taxonomy" id="182803"/>
    <lineage>
        <taxon>Eukaryota</taxon>
        <taxon>Metazoa</taxon>
        <taxon>Ecdysozoa</taxon>
        <taxon>Arthropoda</taxon>
        <taxon>Chelicerata</taxon>
        <taxon>Arachnida</taxon>
        <taxon>Araneae</taxon>
        <taxon>Araneomorphae</taxon>
        <taxon>Entelegynae</taxon>
        <taxon>Araneoidea</taxon>
        <taxon>Araneidae</taxon>
        <taxon>Araneus</taxon>
    </lineage>
</organism>
<comment type="caution">
    <text evidence="1">The sequence shown here is derived from an EMBL/GenBank/DDBJ whole genome shotgun (WGS) entry which is preliminary data.</text>
</comment>
<dbReference type="Proteomes" id="UP000499080">
    <property type="component" value="Unassembled WGS sequence"/>
</dbReference>
<dbReference type="AlphaFoldDB" id="A0A4Y2CLX2"/>
<reference evidence="1 2" key="1">
    <citation type="journal article" date="2019" name="Sci. Rep.">
        <title>Orb-weaving spider Araneus ventricosus genome elucidates the spidroin gene catalogue.</title>
        <authorList>
            <person name="Kono N."/>
            <person name="Nakamura H."/>
            <person name="Ohtoshi R."/>
            <person name="Moran D.A.P."/>
            <person name="Shinohara A."/>
            <person name="Yoshida Y."/>
            <person name="Fujiwara M."/>
            <person name="Mori M."/>
            <person name="Tomita M."/>
            <person name="Arakawa K."/>
        </authorList>
    </citation>
    <scope>NUCLEOTIDE SEQUENCE [LARGE SCALE GENOMIC DNA]</scope>
</reference>
<keyword evidence="2" id="KW-1185">Reference proteome</keyword>
<gene>
    <name evidence="1" type="ORF">AVEN_94717_1</name>
</gene>
<evidence type="ECO:0000313" key="2">
    <source>
        <dbReference type="Proteomes" id="UP000499080"/>
    </source>
</evidence>